<reference evidence="1" key="2">
    <citation type="journal article" date="2015" name="Data Brief">
        <title>Shoot transcriptome of the giant reed, Arundo donax.</title>
        <authorList>
            <person name="Barrero R.A."/>
            <person name="Guerrero F.D."/>
            <person name="Moolhuijzen P."/>
            <person name="Goolsby J.A."/>
            <person name="Tidwell J."/>
            <person name="Bellgard S.E."/>
            <person name="Bellgard M.I."/>
        </authorList>
    </citation>
    <scope>NUCLEOTIDE SEQUENCE</scope>
    <source>
        <tissue evidence="1">Shoot tissue taken approximately 20 cm above the soil surface</tissue>
    </source>
</reference>
<proteinExistence type="predicted"/>
<evidence type="ECO:0000313" key="1">
    <source>
        <dbReference type="EMBL" id="JAD46524.1"/>
    </source>
</evidence>
<protein>
    <submittedName>
        <fullName evidence="1">Uncharacterized protein</fullName>
    </submittedName>
</protein>
<sequence length="34" mass="4052">MVRNIAILVILILYFSVFQHSQRYRELGKLLLCT</sequence>
<dbReference type="EMBL" id="GBRH01251371">
    <property type="protein sequence ID" value="JAD46524.1"/>
    <property type="molecule type" value="Transcribed_RNA"/>
</dbReference>
<reference evidence="1" key="1">
    <citation type="submission" date="2014-09" db="EMBL/GenBank/DDBJ databases">
        <authorList>
            <person name="Magalhaes I.L.F."/>
            <person name="Oliveira U."/>
            <person name="Santos F.R."/>
            <person name="Vidigal T.H.D.A."/>
            <person name="Brescovit A.D."/>
            <person name="Santos A.J."/>
        </authorList>
    </citation>
    <scope>NUCLEOTIDE SEQUENCE</scope>
    <source>
        <tissue evidence="1">Shoot tissue taken approximately 20 cm above the soil surface</tissue>
    </source>
</reference>
<dbReference type="AlphaFoldDB" id="A0A0A9A4F2"/>
<name>A0A0A9A4F2_ARUDO</name>
<organism evidence="1">
    <name type="scientific">Arundo donax</name>
    <name type="common">Giant reed</name>
    <name type="synonym">Donax arundinaceus</name>
    <dbReference type="NCBI Taxonomy" id="35708"/>
    <lineage>
        <taxon>Eukaryota</taxon>
        <taxon>Viridiplantae</taxon>
        <taxon>Streptophyta</taxon>
        <taxon>Embryophyta</taxon>
        <taxon>Tracheophyta</taxon>
        <taxon>Spermatophyta</taxon>
        <taxon>Magnoliopsida</taxon>
        <taxon>Liliopsida</taxon>
        <taxon>Poales</taxon>
        <taxon>Poaceae</taxon>
        <taxon>PACMAD clade</taxon>
        <taxon>Arundinoideae</taxon>
        <taxon>Arundineae</taxon>
        <taxon>Arundo</taxon>
    </lineage>
</organism>
<accession>A0A0A9A4F2</accession>